<dbReference type="Proteomes" id="UP001162483">
    <property type="component" value="Unassembled WGS sequence"/>
</dbReference>
<keyword evidence="2" id="KW-1185">Reference proteome</keyword>
<comment type="caution">
    <text evidence="1">The sequence shown here is derived from an EMBL/GenBank/DDBJ whole genome shotgun (WGS) entry which is preliminary data.</text>
</comment>
<organism evidence="1 2">
    <name type="scientific">Staurois parvus</name>
    <dbReference type="NCBI Taxonomy" id="386267"/>
    <lineage>
        <taxon>Eukaryota</taxon>
        <taxon>Metazoa</taxon>
        <taxon>Chordata</taxon>
        <taxon>Craniata</taxon>
        <taxon>Vertebrata</taxon>
        <taxon>Euteleostomi</taxon>
        <taxon>Amphibia</taxon>
        <taxon>Batrachia</taxon>
        <taxon>Anura</taxon>
        <taxon>Neobatrachia</taxon>
        <taxon>Ranoidea</taxon>
        <taxon>Ranidae</taxon>
        <taxon>Staurois</taxon>
    </lineage>
</organism>
<evidence type="ECO:0000313" key="1">
    <source>
        <dbReference type="EMBL" id="CAI9607486.1"/>
    </source>
</evidence>
<reference evidence="1" key="1">
    <citation type="submission" date="2023-05" db="EMBL/GenBank/DDBJ databases">
        <authorList>
            <person name="Stuckert A."/>
        </authorList>
    </citation>
    <scope>NUCLEOTIDE SEQUENCE</scope>
</reference>
<accession>A0ABN9GIZ6</accession>
<sequence>MASTPPAYAHSLGSRSTAIRWDTNRHTGPICEVPIM</sequence>
<name>A0ABN9GIZ6_9NEOB</name>
<proteinExistence type="predicted"/>
<gene>
    <name evidence="1" type="ORF">SPARVUS_LOCUS13953877</name>
</gene>
<protein>
    <submittedName>
        <fullName evidence="1">Uncharacterized protein</fullName>
    </submittedName>
</protein>
<evidence type="ECO:0000313" key="2">
    <source>
        <dbReference type="Proteomes" id="UP001162483"/>
    </source>
</evidence>
<dbReference type="EMBL" id="CATNWA010018464">
    <property type="protein sequence ID" value="CAI9607486.1"/>
    <property type="molecule type" value="Genomic_DNA"/>
</dbReference>